<protein>
    <submittedName>
        <fullName evidence="2">Uncharacterized protein</fullName>
    </submittedName>
</protein>
<keyword evidence="1" id="KW-1133">Transmembrane helix</keyword>
<dbReference type="Proteomes" id="UP000236893">
    <property type="component" value="Unassembled WGS sequence"/>
</dbReference>
<keyword evidence="3" id="KW-1185">Reference proteome</keyword>
<comment type="caution">
    <text evidence="2">The sequence shown here is derived from an EMBL/GenBank/DDBJ whole genome shotgun (WGS) entry which is preliminary data.</text>
</comment>
<organism evidence="2 3">
    <name type="scientific">Solitalea longa</name>
    <dbReference type="NCBI Taxonomy" id="2079460"/>
    <lineage>
        <taxon>Bacteria</taxon>
        <taxon>Pseudomonadati</taxon>
        <taxon>Bacteroidota</taxon>
        <taxon>Sphingobacteriia</taxon>
        <taxon>Sphingobacteriales</taxon>
        <taxon>Sphingobacteriaceae</taxon>
        <taxon>Solitalea</taxon>
    </lineage>
</organism>
<feature type="transmembrane region" description="Helical" evidence="1">
    <location>
        <begin position="220"/>
        <end position="241"/>
    </location>
</feature>
<reference evidence="2 3" key="1">
    <citation type="submission" date="2018-01" db="EMBL/GenBank/DDBJ databases">
        <authorList>
            <person name="Gaut B.S."/>
            <person name="Morton B.R."/>
            <person name="Clegg M.T."/>
            <person name="Duvall M.R."/>
        </authorList>
    </citation>
    <scope>NUCLEOTIDE SEQUENCE [LARGE SCALE GENOMIC DNA]</scope>
    <source>
        <strain evidence="2 3">HR-AV</strain>
    </source>
</reference>
<feature type="transmembrane region" description="Helical" evidence="1">
    <location>
        <begin position="184"/>
        <end position="204"/>
    </location>
</feature>
<feature type="transmembrane region" description="Helical" evidence="1">
    <location>
        <begin position="153"/>
        <end position="172"/>
    </location>
</feature>
<gene>
    <name evidence="2" type="ORF">C3K47_14595</name>
</gene>
<name>A0A2S5A064_9SPHI</name>
<feature type="transmembrane region" description="Helical" evidence="1">
    <location>
        <begin position="122"/>
        <end position="141"/>
    </location>
</feature>
<feature type="transmembrane region" description="Helical" evidence="1">
    <location>
        <begin position="92"/>
        <end position="110"/>
    </location>
</feature>
<keyword evidence="1" id="KW-0472">Membrane</keyword>
<feature type="transmembrane region" description="Helical" evidence="1">
    <location>
        <begin position="35"/>
        <end position="55"/>
    </location>
</feature>
<evidence type="ECO:0000313" key="3">
    <source>
        <dbReference type="Proteomes" id="UP000236893"/>
    </source>
</evidence>
<feature type="transmembrane region" description="Helical" evidence="1">
    <location>
        <begin position="67"/>
        <end position="86"/>
    </location>
</feature>
<accession>A0A2S5A064</accession>
<evidence type="ECO:0000313" key="2">
    <source>
        <dbReference type="EMBL" id="POY35622.1"/>
    </source>
</evidence>
<dbReference type="AlphaFoldDB" id="A0A2S5A064"/>
<keyword evidence="1" id="KW-0812">Transmembrane</keyword>
<evidence type="ECO:0000256" key="1">
    <source>
        <dbReference type="SAM" id="Phobius"/>
    </source>
</evidence>
<dbReference type="EMBL" id="PQVF01000010">
    <property type="protein sequence ID" value="POY35622.1"/>
    <property type="molecule type" value="Genomic_DNA"/>
</dbReference>
<proteinExistence type="predicted"/>
<sequence length="254" mass="29790">MDCLFKMHNRFSRPIVVFIIKKYTLVKIVTIPMNYVANIDIFGLYLLPVLLISFINYNRAEENYKPVLWYFFLLAILKMLDTLFMLSFGNNIIIYNLEGILSFLLLLYIYKRWGYFSSRKHTLNYIALIAISFFTIETLVNKSMLLETSYSKAAFSFTSIILSLNVINNTLFSTKSRSTILFKNLFCITIIIESILLICLSIFLNPRLKFSMTFLESIYLFYRISVVFIISSIYLIVSFLIPKKSYINKTSINF</sequence>